<keyword evidence="1" id="KW-0472">Membrane</keyword>
<dbReference type="RefSeq" id="WP_062541993.1">
    <property type="nucleotide sequence ID" value="NZ_CP012643.1"/>
</dbReference>
<keyword evidence="3" id="KW-1185">Reference proteome</keyword>
<dbReference type="EMBL" id="CP012643">
    <property type="protein sequence ID" value="ALI97706.1"/>
    <property type="molecule type" value="Genomic_DNA"/>
</dbReference>
<dbReference type="OrthoDB" id="621906at2"/>
<organism evidence="2 3">
    <name type="scientific">Rufibacter tibetensis</name>
    <dbReference type="NCBI Taxonomy" id="512763"/>
    <lineage>
        <taxon>Bacteria</taxon>
        <taxon>Pseudomonadati</taxon>
        <taxon>Bacteroidota</taxon>
        <taxon>Cytophagia</taxon>
        <taxon>Cytophagales</taxon>
        <taxon>Hymenobacteraceae</taxon>
        <taxon>Rufibacter</taxon>
    </lineage>
</organism>
<evidence type="ECO:0000313" key="3">
    <source>
        <dbReference type="Proteomes" id="UP000061382"/>
    </source>
</evidence>
<feature type="transmembrane region" description="Helical" evidence="1">
    <location>
        <begin position="161"/>
        <end position="181"/>
    </location>
</feature>
<evidence type="ECO:0000256" key="1">
    <source>
        <dbReference type="SAM" id="Phobius"/>
    </source>
</evidence>
<dbReference type="AlphaFoldDB" id="A0A0P0C8P1"/>
<keyword evidence="1" id="KW-0812">Transmembrane</keyword>
<dbReference type="STRING" id="512763.DC20_00250"/>
<accession>A0A0P0C8P1</accession>
<dbReference type="PATRIC" id="fig|512763.3.peg.53"/>
<dbReference type="KEGG" id="rti:DC20_00250"/>
<proteinExistence type="predicted"/>
<evidence type="ECO:0000313" key="2">
    <source>
        <dbReference type="EMBL" id="ALI97706.1"/>
    </source>
</evidence>
<sequence length="561" mass="62935">MKETQGSFPLFLAVFRKRGLKQVVSWVLLVSFLPLTVSCNYYRLKEEKDISPEKVASLPNYKRFVLHQGQNAWEIKKVAVKDSTVTGNISDVPKDLLPYVFVKQGSSIRYNSKLPGMALNVVHFYVNEFAQQDSLAVIPLSSIKRIDIADKDNGATVASHVFGTIGVAAGVLAIITIIVALTKSSCPFVYVKNDNGYQFVGETYGGAIFSPLERDDYMPLPTMEATGGSVQLKITNELKERQFTNLAQLLVVHHSPKTKVLLDQQGKVHSIRNVVPPQKAFASDGVDYAGVLQEQDSSSWLFNTPDTNLSYVDLQFQKPTEGKIGKLVLRAQNSLWLDYLYGEFTKQFKGIYNAWAEKQKEVPAAELYKWQHEQGLPLLVEVKTAKGWQVVDRIQPIGPLASRDLVVPINLAAVQSDMVQVRLSCGFMFWEIDKAGMDFSVNQPLPVQKVSASTAFEKSGQNIHHLLAASDASYLHQFHVGDEVQLTFPLPAKQDGQVQTLFLHTRGYYEHIREYTGIPNLLTLRNFEKPGHFIEFSRQRYEELAEENGFNHLLTAHANAQ</sequence>
<protein>
    <submittedName>
        <fullName evidence="2">Uncharacterized protein</fullName>
    </submittedName>
</protein>
<name>A0A0P0C8P1_9BACT</name>
<reference evidence="2 3" key="1">
    <citation type="submission" date="2015-08" db="EMBL/GenBank/DDBJ databases">
        <title>Complete genome sequence of Rufibacter tibetensis strain 1351t, a radiation-resistant bacterium from tibet plateau.</title>
        <authorList>
            <person name="Dai J."/>
        </authorList>
    </citation>
    <scope>NUCLEOTIDE SEQUENCE [LARGE SCALE GENOMIC DNA]</scope>
    <source>
        <strain evidence="2 3">1351</strain>
    </source>
</reference>
<feature type="transmembrane region" description="Helical" evidence="1">
    <location>
        <begin position="23"/>
        <end position="42"/>
    </location>
</feature>
<gene>
    <name evidence="2" type="ORF">DC20_00250</name>
</gene>
<dbReference type="Proteomes" id="UP000061382">
    <property type="component" value="Chromosome"/>
</dbReference>
<keyword evidence="1" id="KW-1133">Transmembrane helix</keyword>